<evidence type="ECO:0000256" key="2">
    <source>
        <dbReference type="ARBA" id="ARBA00023242"/>
    </source>
</evidence>
<comment type="caution">
    <text evidence="3">The sequence shown here is derived from an EMBL/GenBank/DDBJ whole genome shotgun (WGS) entry which is preliminary data.</text>
</comment>
<dbReference type="PANTHER" id="PTHR37534">
    <property type="entry name" value="TRANSCRIPTIONAL ACTIVATOR PROTEIN UGA3"/>
    <property type="match status" value="1"/>
</dbReference>
<comment type="subcellular location">
    <subcellularLocation>
        <location evidence="1">Nucleus</location>
    </subcellularLocation>
</comment>
<dbReference type="Pfam" id="PF11951">
    <property type="entry name" value="Fungal_trans_2"/>
    <property type="match status" value="1"/>
</dbReference>
<evidence type="ECO:0000313" key="4">
    <source>
        <dbReference type="Proteomes" id="UP000078240"/>
    </source>
</evidence>
<dbReference type="GO" id="GO:0000976">
    <property type="term" value="F:transcription cis-regulatory region binding"/>
    <property type="evidence" value="ECO:0007669"/>
    <property type="project" value="TreeGrafter"/>
</dbReference>
<name>A0A179GGJ0_PURLI</name>
<dbReference type="CDD" id="cd00067">
    <property type="entry name" value="GAL4"/>
    <property type="match status" value="1"/>
</dbReference>
<dbReference type="GO" id="GO:0045944">
    <property type="term" value="P:positive regulation of transcription by RNA polymerase II"/>
    <property type="evidence" value="ECO:0007669"/>
    <property type="project" value="TreeGrafter"/>
</dbReference>
<dbReference type="GO" id="GO:0005634">
    <property type="term" value="C:nucleus"/>
    <property type="evidence" value="ECO:0007669"/>
    <property type="project" value="UniProtKB-SubCell"/>
</dbReference>
<evidence type="ECO:0000313" key="3">
    <source>
        <dbReference type="EMBL" id="OAQ76955.1"/>
    </source>
</evidence>
<reference evidence="3 4" key="1">
    <citation type="submission" date="2016-01" db="EMBL/GenBank/DDBJ databases">
        <title>Biosynthesis of antibiotic leucinostatins and their inhibition on Phytophthora in bio-control Purpureocillium lilacinum.</title>
        <authorList>
            <person name="Wang G."/>
            <person name="Liu Z."/>
            <person name="Lin R."/>
            <person name="Li E."/>
            <person name="Mao Z."/>
            <person name="Ling J."/>
            <person name="Yin W."/>
            <person name="Xie B."/>
        </authorList>
    </citation>
    <scope>NUCLEOTIDE SEQUENCE [LARGE SCALE GENOMIC DNA]</scope>
    <source>
        <strain evidence="3">PLBJ-1</strain>
    </source>
</reference>
<dbReference type="PANTHER" id="PTHR37534:SF39">
    <property type="entry name" value="TRANSCRIPTION FACTOR DOMAIN-CONTAINING PROTEIN"/>
    <property type="match status" value="1"/>
</dbReference>
<dbReference type="Proteomes" id="UP000078240">
    <property type="component" value="Unassembled WGS sequence"/>
</dbReference>
<dbReference type="InterPro" id="IPR001138">
    <property type="entry name" value="Zn2Cys6_DnaBD"/>
</dbReference>
<dbReference type="EMBL" id="LSBH01000006">
    <property type="protein sequence ID" value="OAQ76955.1"/>
    <property type="molecule type" value="Genomic_DNA"/>
</dbReference>
<accession>A0A179GGJ0</accession>
<keyword evidence="2" id="KW-0539">Nucleus</keyword>
<proteinExistence type="predicted"/>
<dbReference type="GO" id="GO:0000981">
    <property type="term" value="F:DNA-binding transcription factor activity, RNA polymerase II-specific"/>
    <property type="evidence" value="ECO:0007669"/>
    <property type="project" value="InterPro"/>
</dbReference>
<organism evidence="3 4">
    <name type="scientific">Purpureocillium lilacinum</name>
    <name type="common">Paecilomyces lilacinus</name>
    <dbReference type="NCBI Taxonomy" id="33203"/>
    <lineage>
        <taxon>Eukaryota</taxon>
        <taxon>Fungi</taxon>
        <taxon>Dikarya</taxon>
        <taxon>Ascomycota</taxon>
        <taxon>Pezizomycotina</taxon>
        <taxon>Sordariomycetes</taxon>
        <taxon>Hypocreomycetidae</taxon>
        <taxon>Hypocreales</taxon>
        <taxon>Ophiocordycipitaceae</taxon>
        <taxon>Purpureocillium</taxon>
    </lineage>
</organism>
<sequence>MTGTPGSTAVRPLKRCWNSRKKSCDRAQPSCGTCLRKDEECLGYGLQLSWPSAANSRRAATSCRTHLLDGDYSNVDFINTLSNDIARFYGVKVAEEAFANVILRHSPYLWSQQPAVAKGLELVSMSAETFAPFLVSNGMAVNSLNKQRLCLLKSSLEHSPVSRLVSCNSRDLYGLLVRMSLSNETAPSLATRHAIAALCFQHRGMDGVALSHQTLAIRSLQVALNDPLGPSEALQSLAASRLLNIFEVSSYGTVNVNASAQSWASFFCGTKELARVVHESIGFSDTECKMLLDWSYYCDIMYKFSIRHWRGPPAAGSLIQCRKLHQLKTSAIVVASELLGIIGQMIDAVVDRDYAGRPASMHRATISGLENQLVTLEPFRINTQVNFPAAPHFMELGELFRCAGLIYLHRVLKGEHRHSEPVSLLLHKAYSLLQDLEVCEAPWPLFIIGMEARTEDDRKLVLSLLGASVKRRPLGNLVQVERMVKSAWVQEDLGGEPTLDALAAYTEVISGSHIPPPFI</sequence>
<gene>
    <name evidence="3" type="ORF">VFPBJ_07427</name>
</gene>
<dbReference type="InterPro" id="IPR021858">
    <property type="entry name" value="Fun_TF"/>
</dbReference>
<protein>
    <submittedName>
        <fullName evidence="3">Fungal specific transcription factor domain-containing protein</fullName>
    </submittedName>
</protein>
<dbReference type="AlphaFoldDB" id="A0A179GGJ0"/>
<evidence type="ECO:0000256" key="1">
    <source>
        <dbReference type="ARBA" id="ARBA00004123"/>
    </source>
</evidence>
<dbReference type="GO" id="GO:0008270">
    <property type="term" value="F:zinc ion binding"/>
    <property type="evidence" value="ECO:0007669"/>
    <property type="project" value="InterPro"/>
</dbReference>